<feature type="region of interest" description="Disordered" evidence="1">
    <location>
        <begin position="227"/>
        <end position="312"/>
    </location>
</feature>
<gene>
    <name evidence="2" type="ORF">B0I29_103177</name>
</gene>
<feature type="region of interest" description="Disordered" evidence="1">
    <location>
        <begin position="87"/>
        <end position="123"/>
    </location>
</feature>
<evidence type="ECO:0000313" key="2">
    <source>
        <dbReference type="EMBL" id="RAK40149.1"/>
    </source>
</evidence>
<feature type="region of interest" description="Disordered" evidence="1">
    <location>
        <begin position="174"/>
        <end position="193"/>
    </location>
</feature>
<comment type="caution">
    <text evidence="2">The sequence shown here is derived from an EMBL/GenBank/DDBJ whole genome shotgun (WGS) entry which is preliminary data.</text>
</comment>
<feature type="compositionally biased region" description="Basic and acidic residues" evidence="1">
    <location>
        <begin position="87"/>
        <end position="118"/>
    </location>
</feature>
<proteinExistence type="predicted"/>
<accession>A0A327ZI94</accession>
<feature type="compositionally biased region" description="Polar residues" evidence="1">
    <location>
        <begin position="177"/>
        <end position="186"/>
    </location>
</feature>
<sequence length="312" mass="33595">MLDDLPMVAVSADDYAWFTEQYAEIAGTCRLTLVRGRTPTEVLEQLGGSAQASPIGVRHLTEQLTPATARFAAAAAFDGWTLLVEPDRAPASESDARSSGDSESDTRASRDDEPDARASRQLSRETVLVAHSAESFLWARDGEILLQFDPADPTHRTGTDPNTLTPALNRLGFDTGEPTTAGSTDSDAGWGDAARHRERSLALAEQLTGVRITLEALEAATFSCATLPTHDEPGHPAPAGIPSAQSVAAQSVAGQSAAEARRPSARPERWDEEYDAPAEDDDWSDPDTDEPDGDTDDREWPRLLSKVRRAFT</sequence>
<evidence type="ECO:0000256" key="1">
    <source>
        <dbReference type="SAM" id="MobiDB-lite"/>
    </source>
</evidence>
<dbReference type="EMBL" id="QLMJ01000003">
    <property type="protein sequence ID" value="RAK40149.1"/>
    <property type="molecule type" value="Genomic_DNA"/>
</dbReference>
<feature type="compositionally biased region" description="Acidic residues" evidence="1">
    <location>
        <begin position="270"/>
        <end position="297"/>
    </location>
</feature>
<dbReference type="InterPro" id="IPR045592">
    <property type="entry name" value="DUF6461"/>
</dbReference>
<protein>
    <submittedName>
        <fullName evidence="2">Uncharacterized protein</fullName>
    </submittedName>
</protein>
<feature type="compositionally biased region" description="Basic and acidic residues" evidence="1">
    <location>
        <begin position="259"/>
        <end position="269"/>
    </location>
</feature>
<reference evidence="2 3" key="1">
    <citation type="submission" date="2018-06" db="EMBL/GenBank/DDBJ databases">
        <title>Genomic Encyclopedia of Type Strains, Phase III (KMG-III): the genomes of soil and plant-associated and newly described type strains.</title>
        <authorList>
            <person name="Whitman W."/>
        </authorList>
    </citation>
    <scope>NUCLEOTIDE SEQUENCE [LARGE SCALE GENOMIC DNA]</scope>
    <source>
        <strain evidence="2 3">CGMCC 4.7090</strain>
    </source>
</reference>
<name>A0A327ZI94_9ACTN</name>
<dbReference type="Proteomes" id="UP000249341">
    <property type="component" value="Unassembled WGS sequence"/>
</dbReference>
<dbReference type="Pfam" id="PF20062">
    <property type="entry name" value="DUF6461"/>
    <property type="match status" value="2"/>
</dbReference>
<organism evidence="2 3">
    <name type="scientific">Actinoplanes lutulentus</name>
    <dbReference type="NCBI Taxonomy" id="1287878"/>
    <lineage>
        <taxon>Bacteria</taxon>
        <taxon>Bacillati</taxon>
        <taxon>Actinomycetota</taxon>
        <taxon>Actinomycetes</taxon>
        <taxon>Micromonosporales</taxon>
        <taxon>Micromonosporaceae</taxon>
        <taxon>Actinoplanes</taxon>
    </lineage>
</organism>
<keyword evidence="3" id="KW-1185">Reference proteome</keyword>
<feature type="compositionally biased region" description="Low complexity" evidence="1">
    <location>
        <begin position="243"/>
        <end position="258"/>
    </location>
</feature>
<dbReference type="AlphaFoldDB" id="A0A327ZI94"/>
<evidence type="ECO:0000313" key="3">
    <source>
        <dbReference type="Proteomes" id="UP000249341"/>
    </source>
</evidence>